<evidence type="ECO:0000256" key="9">
    <source>
        <dbReference type="ARBA" id="ARBA00023002"/>
    </source>
</evidence>
<feature type="domain" description="ACT" evidence="14">
    <location>
        <begin position="351"/>
        <end position="426"/>
    </location>
</feature>
<evidence type="ECO:0000313" key="16">
    <source>
        <dbReference type="Proteomes" id="UP000249065"/>
    </source>
</evidence>
<dbReference type="InterPro" id="IPR045865">
    <property type="entry name" value="ACT-like_dom_sf"/>
</dbReference>
<dbReference type="InterPro" id="IPR036291">
    <property type="entry name" value="NAD(P)-bd_dom_sf"/>
</dbReference>
<keyword evidence="10" id="KW-0486">Methionine biosynthesis</keyword>
<keyword evidence="8 12" id="KW-0521">NADP</keyword>
<organism evidence="15 16">
    <name type="scientific">Roseicella frigidaeris</name>
    <dbReference type="NCBI Taxonomy" id="2230885"/>
    <lineage>
        <taxon>Bacteria</taxon>
        <taxon>Pseudomonadati</taxon>
        <taxon>Pseudomonadota</taxon>
        <taxon>Alphaproteobacteria</taxon>
        <taxon>Acetobacterales</taxon>
        <taxon>Roseomonadaceae</taxon>
        <taxon>Roseicella</taxon>
    </lineage>
</organism>
<protein>
    <recommendedName>
        <fullName evidence="5">Homoserine dehydrogenase</fullName>
        <ecNumber evidence="4">1.1.1.3</ecNumber>
    </recommendedName>
</protein>
<evidence type="ECO:0000256" key="7">
    <source>
        <dbReference type="ARBA" id="ARBA00022697"/>
    </source>
</evidence>
<dbReference type="SUPFAM" id="SSF51735">
    <property type="entry name" value="NAD(P)-binding Rossmann-fold domains"/>
    <property type="match status" value="1"/>
</dbReference>
<keyword evidence="9" id="KW-0560">Oxidoreductase</keyword>
<dbReference type="NCBIfam" id="NF004976">
    <property type="entry name" value="PRK06349.1"/>
    <property type="match status" value="1"/>
</dbReference>
<proteinExistence type="inferred from homology"/>
<dbReference type="SUPFAM" id="SSF55347">
    <property type="entry name" value="Glyceraldehyde-3-phosphate dehydrogenase-like, C-terminal domain"/>
    <property type="match status" value="1"/>
</dbReference>
<dbReference type="SUPFAM" id="SSF55021">
    <property type="entry name" value="ACT-like"/>
    <property type="match status" value="1"/>
</dbReference>
<evidence type="ECO:0000256" key="12">
    <source>
        <dbReference type="PIRSR" id="PIRSR000098-2"/>
    </source>
</evidence>
<comment type="caution">
    <text evidence="15">The sequence shown here is derived from an EMBL/GenBank/DDBJ whole genome shotgun (WGS) entry which is preliminary data.</text>
</comment>
<keyword evidence="6" id="KW-0028">Amino-acid biosynthesis</keyword>
<gene>
    <name evidence="15" type="ORF">DOO78_10205</name>
</gene>
<comment type="similarity">
    <text evidence="3 13">Belongs to the homoserine dehydrogenase family.</text>
</comment>
<reference evidence="16" key="1">
    <citation type="submission" date="2018-06" db="EMBL/GenBank/DDBJ databases">
        <authorList>
            <person name="Khan S.A."/>
        </authorList>
    </citation>
    <scope>NUCLEOTIDE SEQUENCE [LARGE SCALE GENOMIC DNA]</scope>
    <source>
        <strain evidence="16">DB-1506</strain>
    </source>
</reference>
<dbReference type="UniPathway" id="UPA00051">
    <property type="reaction ID" value="UER00465"/>
</dbReference>
<evidence type="ECO:0000259" key="14">
    <source>
        <dbReference type="PROSITE" id="PS51671"/>
    </source>
</evidence>
<dbReference type="InterPro" id="IPR002912">
    <property type="entry name" value="ACT_dom"/>
</dbReference>
<dbReference type="InterPro" id="IPR016204">
    <property type="entry name" value="HDH"/>
</dbReference>
<keyword evidence="16" id="KW-1185">Reference proteome</keyword>
<feature type="active site" description="Proton donor" evidence="11">
    <location>
        <position position="207"/>
    </location>
</feature>
<dbReference type="GO" id="GO:0009088">
    <property type="term" value="P:threonine biosynthetic process"/>
    <property type="evidence" value="ECO:0007669"/>
    <property type="project" value="UniProtKB-UniPathway"/>
</dbReference>
<sequence length="430" mass="44542">MSRPLSIAVAGLGTVGAGVLRLLSENAEIVAARAGRPVVVKAVSARDRLRDRGVPVSTLRWYDDPVALAADPATDVVVELIGGSEGPARALVEAALAAGKPVVTANKALLAVHGAAIAERAEAQGVPLAFEAAVAGGIPAIKALREGLAANRIRRVAGILNGTCNYILTVMREQKREFGEVLAEAQKLGYAEADPSFDIDGVDAAHKLAILAALAFGRPVDFAAVHVEGIREVSALDIALAEELGYRIKLLGLAARTASGISARVHPCMVPVAAPIARVDGVFNAVVAEGDHVGRVMLEGRGAGAGPTASAVVADLIDLARGRVTPVWGAAPGALASVPSVPMDRHVGAYYLRLMVLDRPGVIADVTGILRDQAISLEAMLQRGRAPGEAVPVVLTTHDCEEAQMRRALARIAALDAVLEKPALIRIEPL</sequence>
<dbReference type="OrthoDB" id="9808167at2"/>
<dbReference type="FunFam" id="3.30.360.10:FF:000005">
    <property type="entry name" value="Homoserine dehydrogenase"/>
    <property type="match status" value="1"/>
</dbReference>
<dbReference type="InterPro" id="IPR005106">
    <property type="entry name" value="Asp/hSer_DH_NAD-bd"/>
</dbReference>
<accession>A0A327M9K5</accession>
<evidence type="ECO:0000256" key="6">
    <source>
        <dbReference type="ARBA" id="ARBA00022605"/>
    </source>
</evidence>
<dbReference type="InterPro" id="IPR019811">
    <property type="entry name" value="HDH_CS"/>
</dbReference>
<dbReference type="InterPro" id="IPR001342">
    <property type="entry name" value="HDH_cat"/>
</dbReference>
<feature type="binding site" evidence="12">
    <location>
        <begin position="10"/>
        <end position="17"/>
    </location>
    <ligand>
        <name>NADP(+)</name>
        <dbReference type="ChEBI" id="CHEBI:58349"/>
    </ligand>
</feature>
<evidence type="ECO:0000256" key="1">
    <source>
        <dbReference type="ARBA" id="ARBA00005056"/>
    </source>
</evidence>
<comment type="pathway">
    <text evidence="2">Amino-acid biosynthesis; L-methionine biosynthesis via de novo pathway; L-homoserine from L-aspartate: step 3/3.</text>
</comment>
<dbReference type="Proteomes" id="UP000249065">
    <property type="component" value="Unassembled WGS sequence"/>
</dbReference>
<dbReference type="Gene3D" id="3.40.50.720">
    <property type="entry name" value="NAD(P)-binding Rossmann-like Domain"/>
    <property type="match status" value="1"/>
</dbReference>
<dbReference type="RefSeq" id="WP_111469666.1">
    <property type="nucleotide sequence ID" value="NZ_QLIX01000006.1"/>
</dbReference>
<comment type="pathway">
    <text evidence="1">Amino-acid biosynthesis; L-threonine biosynthesis; L-threonine from L-aspartate: step 3/5.</text>
</comment>
<evidence type="ECO:0000256" key="5">
    <source>
        <dbReference type="ARBA" id="ARBA00013376"/>
    </source>
</evidence>
<dbReference type="AlphaFoldDB" id="A0A327M9K5"/>
<keyword evidence="7" id="KW-0791">Threonine biosynthesis</keyword>
<evidence type="ECO:0000256" key="11">
    <source>
        <dbReference type="PIRSR" id="PIRSR000098-1"/>
    </source>
</evidence>
<feature type="binding site" evidence="12">
    <location>
        <position position="192"/>
    </location>
    <ligand>
        <name>L-homoserine</name>
        <dbReference type="ChEBI" id="CHEBI:57476"/>
    </ligand>
</feature>
<dbReference type="Gene3D" id="3.30.70.260">
    <property type="match status" value="1"/>
</dbReference>
<evidence type="ECO:0000256" key="2">
    <source>
        <dbReference type="ARBA" id="ARBA00005062"/>
    </source>
</evidence>
<dbReference type="Gene3D" id="3.30.360.10">
    <property type="entry name" value="Dihydrodipicolinate Reductase, domain 2"/>
    <property type="match status" value="1"/>
</dbReference>
<dbReference type="GO" id="GO:0050661">
    <property type="term" value="F:NADP binding"/>
    <property type="evidence" value="ECO:0007669"/>
    <property type="project" value="InterPro"/>
</dbReference>
<name>A0A327M9K5_9PROT</name>
<dbReference type="PIRSF" id="PIRSF000098">
    <property type="entry name" value="Homoser_dehydrog"/>
    <property type="match status" value="1"/>
</dbReference>
<dbReference type="Pfam" id="PF01842">
    <property type="entry name" value="ACT"/>
    <property type="match status" value="1"/>
</dbReference>
<dbReference type="CDD" id="cd04881">
    <property type="entry name" value="ACT_HSDH-Hom"/>
    <property type="match status" value="1"/>
</dbReference>
<dbReference type="EMBL" id="QLIX01000006">
    <property type="protein sequence ID" value="RAI58914.1"/>
    <property type="molecule type" value="Genomic_DNA"/>
</dbReference>
<evidence type="ECO:0000256" key="10">
    <source>
        <dbReference type="ARBA" id="ARBA00023167"/>
    </source>
</evidence>
<dbReference type="PANTHER" id="PTHR43331">
    <property type="entry name" value="HOMOSERINE DEHYDROGENASE"/>
    <property type="match status" value="1"/>
</dbReference>
<dbReference type="PROSITE" id="PS51671">
    <property type="entry name" value="ACT"/>
    <property type="match status" value="1"/>
</dbReference>
<dbReference type="GO" id="GO:0004412">
    <property type="term" value="F:homoserine dehydrogenase activity"/>
    <property type="evidence" value="ECO:0007669"/>
    <property type="project" value="UniProtKB-EC"/>
</dbReference>
<dbReference type="Pfam" id="PF03447">
    <property type="entry name" value="NAD_binding_3"/>
    <property type="match status" value="1"/>
</dbReference>
<feature type="binding site" evidence="12">
    <location>
        <position position="107"/>
    </location>
    <ligand>
        <name>NADPH</name>
        <dbReference type="ChEBI" id="CHEBI:57783"/>
    </ligand>
</feature>
<evidence type="ECO:0000256" key="4">
    <source>
        <dbReference type="ARBA" id="ARBA00013213"/>
    </source>
</evidence>
<evidence type="ECO:0000313" key="15">
    <source>
        <dbReference type="EMBL" id="RAI58914.1"/>
    </source>
</evidence>
<evidence type="ECO:0000256" key="3">
    <source>
        <dbReference type="ARBA" id="ARBA00006753"/>
    </source>
</evidence>
<dbReference type="UniPathway" id="UPA00050">
    <property type="reaction ID" value="UER00063"/>
</dbReference>
<dbReference type="EC" id="1.1.1.3" evidence="4"/>
<dbReference type="Pfam" id="PF00742">
    <property type="entry name" value="Homoserine_dh"/>
    <property type="match status" value="1"/>
</dbReference>
<dbReference type="GO" id="GO:0009086">
    <property type="term" value="P:methionine biosynthetic process"/>
    <property type="evidence" value="ECO:0007669"/>
    <property type="project" value="UniProtKB-KW"/>
</dbReference>
<evidence type="ECO:0000256" key="13">
    <source>
        <dbReference type="RuleBase" id="RU004171"/>
    </source>
</evidence>
<dbReference type="PROSITE" id="PS01042">
    <property type="entry name" value="HOMOSER_DHGENASE"/>
    <property type="match status" value="1"/>
</dbReference>
<dbReference type="PANTHER" id="PTHR43331:SF1">
    <property type="entry name" value="HOMOSERINE DEHYDROGENASE"/>
    <property type="match status" value="1"/>
</dbReference>
<evidence type="ECO:0000256" key="8">
    <source>
        <dbReference type="ARBA" id="ARBA00022857"/>
    </source>
</evidence>